<dbReference type="PANTHER" id="PTHR10984">
    <property type="entry name" value="ENDOPLASMIC RETICULUM-GOLGI INTERMEDIATE COMPARTMENT PROTEIN"/>
    <property type="match status" value="1"/>
</dbReference>
<keyword evidence="3 7" id="KW-0812">Transmembrane</keyword>
<dbReference type="PANTHER" id="PTHR10984:SF36">
    <property type="entry name" value="ENDOPLASMIC RETICULUM-GOLGI INTERMEDIATE COMPARTMENT PROTEIN 1"/>
    <property type="match status" value="1"/>
</dbReference>
<evidence type="ECO:0000256" key="4">
    <source>
        <dbReference type="ARBA" id="ARBA00022892"/>
    </source>
</evidence>
<evidence type="ECO:0000313" key="10">
    <source>
        <dbReference type="EMBL" id="CAK8682803.1"/>
    </source>
</evidence>
<protein>
    <recommendedName>
        <fullName evidence="12">Endoplasmic reticulum-Golgi intermediate compartment protein 1</fullName>
    </recommendedName>
</protein>
<keyword evidence="4" id="KW-0813">Transport</keyword>
<evidence type="ECO:0000256" key="1">
    <source>
        <dbReference type="ARBA" id="ARBA00004457"/>
    </source>
</evidence>
<evidence type="ECO:0000256" key="5">
    <source>
        <dbReference type="ARBA" id="ARBA00022989"/>
    </source>
</evidence>
<dbReference type="InterPro" id="IPR039542">
    <property type="entry name" value="Erv_N"/>
</dbReference>
<accession>A0ABP0FVW6</accession>
<feature type="domain" description="Endoplasmic reticulum vesicle transporter C-terminal" evidence="8">
    <location>
        <begin position="104"/>
        <end position="270"/>
    </location>
</feature>
<sequence length="289" mass="32908">MVFDFRRLDIYRKVPKDLTQPTSTGAIISVVCSLFIIFLLVSELLSFVHMDVVSELYVDDPQSGDKIPVRIVISLPNMPCEYLGMDIQDSMGRHEVGLVENSDKLPVNQGRGCLFTSSFQINKVPGNFHVSTHSSKQQPDNPDMNHEIKELRIGERIIIPNVKSQAFNALEGKKTFDKHALSSHDYVMKIVPTVYESIDGKTRYLYQYTHAYKDYIAYGHGHKIMPAVWFRYELTPITVKYTEKRKPFYHFITMVCAIIGGTFTVAGIVDSMIFSATEMYKKFALGKLS</sequence>
<evidence type="ECO:0000256" key="3">
    <source>
        <dbReference type="ARBA" id="ARBA00022692"/>
    </source>
</evidence>
<feature type="transmembrane region" description="Helical" evidence="7">
    <location>
        <begin position="20"/>
        <end position="41"/>
    </location>
</feature>
<keyword evidence="11" id="KW-1185">Reference proteome</keyword>
<dbReference type="InterPro" id="IPR045888">
    <property type="entry name" value="Erv"/>
</dbReference>
<evidence type="ECO:0000313" key="11">
    <source>
        <dbReference type="Proteomes" id="UP001642483"/>
    </source>
</evidence>
<dbReference type="InterPro" id="IPR012936">
    <property type="entry name" value="Erv_C"/>
</dbReference>
<proteinExistence type="inferred from homology"/>
<gene>
    <name evidence="10" type="ORF">CVLEPA_LOCUS13583</name>
</gene>
<feature type="domain" description="Endoplasmic reticulum vesicle transporter N-terminal" evidence="9">
    <location>
        <begin position="5"/>
        <end position="95"/>
    </location>
</feature>
<reference evidence="10 11" key="1">
    <citation type="submission" date="2024-02" db="EMBL/GenBank/DDBJ databases">
        <authorList>
            <person name="Daric V."/>
            <person name="Darras S."/>
        </authorList>
    </citation>
    <scope>NUCLEOTIDE SEQUENCE [LARGE SCALE GENOMIC DNA]</scope>
</reference>
<evidence type="ECO:0008006" key="12">
    <source>
        <dbReference type="Google" id="ProtNLM"/>
    </source>
</evidence>
<evidence type="ECO:0000259" key="8">
    <source>
        <dbReference type="Pfam" id="PF07970"/>
    </source>
</evidence>
<dbReference type="Pfam" id="PF13850">
    <property type="entry name" value="ERGIC_N"/>
    <property type="match status" value="1"/>
</dbReference>
<comment type="similarity">
    <text evidence="2">Belongs to the ERGIC family.</text>
</comment>
<keyword evidence="4" id="KW-0931">ER-Golgi transport</keyword>
<comment type="subcellular location">
    <subcellularLocation>
        <location evidence="1">Endoplasmic reticulum-Golgi intermediate compartment membrane</location>
        <topology evidence="1">Multi-pass membrane protein</topology>
    </subcellularLocation>
</comment>
<evidence type="ECO:0000256" key="7">
    <source>
        <dbReference type="SAM" id="Phobius"/>
    </source>
</evidence>
<evidence type="ECO:0000256" key="2">
    <source>
        <dbReference type="ARBA" id="ARBA00005648"/>
    </source>
</evidence>
<keyword evidence="6 7" id="KW-0472">Membrane</keyword>
<feature type="transmembrane region" description="Helical" evidence="7">
    <location>
        <begin position="248"/>
        <end position="269"/>
    </location>
</feature>
<comment type="caution">
    <text evidence="10">The sequence shown here is derived from an EMBL/GenBank/DDBJ whole genome shotgun (WGS) entry which is preliminary data.</text>
</comment>
<dbReference type="Proteomes" id="UP001642483">
    <property type="component" value="Unassembled WGS sequence"/>
</dbReference>
<dbReference type="EMBL" id="CAWYQH010000096">
    <property type="protein sequence ID" value="CAK8682803.1"/>
    <property type="molecule type" value="Genomic_DNA"/>
</dbReference>
<evidence type="ECO:0000259" key="9">
    <source>
        <dbReference type="Pfam" id="PF13850"/>
    </source>
</evidence>
<keyword evidence="5 7" id="KW-1133">Transmembrane helix</keyword>
<name>A0ABP0FVW6_CLALP</name>
<organism evidence="10 11">
    <name type="scientific">Clavelina lepadiformis</name>
    <name type="common">Light-bulb sea squirt</name>
    <name type="synonym">Ascidia lepadiformis</name>
    <dbReference type="NCBI Taxonomy" id="159417"/>
    <lineage>
        <taxon>Eukaryota</taxon>
        <taxon>Metazoa</taxon>
        <taxon>Chordata</taxon>
        <taxon>Tunicata</taxon>
        <taxon>Ascidiacea</taxon>
        <taxon>Aplousobranchia</taxon>
        <taxon>Clavelinidae</taxon>
        <taxon>Clavelina</taxon>
    </lineage>
</organism>
<evidence type="ECO:0000256" key="6">
    <source>
        <dbReference type="ARBA" id="ARBA00023136"/>
    </source>
</evidence>
<dbReference type="Pfam" id="PF07970">
    <property type="entry name" value="COPIIcoated_ERV"/>
    <property type="match status" value="1"/>
</dbReference>